<comment type="subcellular location">
    <subcellularLocation>
        <location evidence="1">Nucleus</location>
    </subcellularLocation>
</comment>
<feature type="compositionally biased region" description="Basic and acidic residues" evidence="4">
    <location>
        <begin position="1"/>
        <end position="14"/>
    </location>
</feature>
<evidence type="ECO:0000313" key="6">
    <source>
        <dbReference type="Proteomes" id="UP000026915"/>
    </source>
</evidence>
<accession>A0A061DRE5</accession>
<feature type="region of interest" description="Disordered" evidence="4">
    <location>
        <begin position="1"/>
        <end position="72"/>
    </location>
</feature>
<reference evidence="5 6" key="1">
    <citation type="journal article" date="2013" name="Genome Biol.">
        <title>The genome sequence of the most widely cultivated cacao type and its use to identify candidate genes regulating pod color.</title>
        <authorList>
            <person name="Motamayor J.C."/>
            <person name="Mockaitis K."/>
            <person name="Schmutz J."/>
            <person name="Haiminen N."/>
            <person name="Iii D.L."/>
            <person name="Cornejo O."/>
            <person name="Findley S.D."/>
            <person name="Zheng P."/>
            <person name="Utro F."/>
            <person name="Royaert S."/>
            <person name="Saski C."/>
            <person name="Jenkins J."/>
            <person name="Podicheti R."/>
            <person name="Zhao M."/>
            <person name="Scheffler B.E."/>
            <person name="Stack J.C."/>
            <person name="Feltus F.A."/>
            <person name="Mustiga G.M."/>
            <person name="Amores F."/>
            <person name="Phillips W."/>
            <person name="Marelli J.P."/>
            <person name="May G.D."/>
            <person name="Shapiro H."/>
            <person name="Ma J."/>
            <person name="Bustamante C.D."/>
            <person name="Schnell R.J."/>
            <person name="Main D."/>
            <person name="Gilbert D."/>
            <person name="Parida L."/>
            <person name="Kuhn D.N."/>
        </authorList>
    </citation>
    <scope>NUCLEOTIDE SEQUENCE [LARGE SCALE GENOMIC DNA]</scope>
    <source>
        <strain evidence="6">cv. Matina 1-6</strain>
    </source>
</reference>
<sequence>MKRKYMEGKTKDRPALVNDDDDEEEKSNTFSTLVRNLRDAHSRMLIGSQDRKGKEKGKEKENKSTWTPSFNGEDFAEDHALLTTISVTLPSSSKTRTKMQNRRT</sequence>
<dbReference type="Pfam" id="PF15699">
    <property type="entry name" value="NPR1_interact"/>
    <property type="match status" value="1"/>
</dbReference>
<evidence type="ECO:0000256" key="3">
    <source>
        <dbReference type="ARBA" id="ARBA00023242"/>
    </source>
</evidence>
<name>A0A061DRE5_THECC</name>
<dbReference type="GO" id="GO:0010112">
    <property type="term" value="P:regulation of systemic acquired resistance"/>
    <property type="evidence" value="ECO:0007669"/>
    <property type="project" value="InterPro"/>
</dbReference>
<dbReference type="HOGENOM" id="CLU_2255059_0_0_1"/>
<gene>
    <name evidence="5" type="ORF">TCM_004892</name>
</gene>
<comment type="similarity">
    <text evidence="2">Belongs to the NPR1-interactor family.</text>
</comment>
<dbReference type="PANTHER" id="PTHR33669">
    <property type="entry name" value="PROTEIN NEGATIVE REGULATOR OF RESISTANCE"/>
    <property type="match status" value="1"/>
</dbReference>
<dbReference type="PANTHER" id="PTHR33669:SF13">
    <property type="match status" value="1"/>
</dbReference>
<dbReference type="eggNOG" id="ENOG502T29W">
    <property type="taxonomic scope" value="Eukaryota"/>
</dbReference>
<keyword evidence="6" id="KW-1185">Reference proteome</keyword>
<feature type="compositionally biased region" description="Basic and acidic residues" evidence="4">
    <location>
        <begin position="49"/>
        <end position="63"/>
    </location>
</feature>
<keyword evidence="3" id="KW-0539">Nucleus</keyword>
<proteinExistence type="inferred from homology"/>
<dbReference type="Proteomes" id="UP000026915">
    <property type="component" value="Chromosome 1"/>
</dbReference>
<dbReference type="InterPro" id="IPR031425">
    <property type="entry name" value="NPR1/NH1-interacting"/>
</dbReference>
<evidence type="ECO:0000256" key="2">
    <source>
        <dbReference type="ARBA" id="ARBA00009937"/>
    </source>
</evidence>
<dbReference type="Gramene" id="EOX95379">
    <property type="protein sequence ID" value="EOX95379"/>
    <property type="gene ID" value="TCM_004892"/>
</dbReference>
<protein>
    <submittedName>
        <fullName evidence="5">Uncharacterized protein</fullName>
    </submittedName>
</protein>
<organism evidence="5 6">
    <name type="scientific">Theobroma cacao</name>
    <name type="common">Cacao</name>
    <name type="synonym">Cocoa</name>
    <dbReference type="NCBI Taxonomy" id="3641"/>
    <lineage>
        <taxon>Eukaryota</taxon>
        <taxon>Viridiplantae</taxon>
        <taxon>Streptophyta</taxon>
        <taxon>Embryophyta</taxon>
        <taxon>Tracheophyta</taxon>
        <taxon>Spermatophyta</taxon>
        <taxon>Magnoliopsida</taxon>
        <taxon>eudicotyledons</taxon>
        <taxon>Gunneridae</taxon>
        <taxon>Pentapetalae</taxon>
        <taxon>rosids</taxon>
        <taxon>malvids</taxon>
        <taxon>Malvales</taxon>
        <taxon>Malvaceae</taxon>
        <taxon>Byttnerioideae</taxon>
        <taxon>Theobroma</taxon>
    </lineage>
</organism>
<dbReference type="InParanoid" id="A0A061DRE5"/>
<evidence type="ECO:0000256" key="1">
    <source>
        <dbReference type="ARBA" id="ARBA00004123"/>
    </source>
</evidence>
<dbReference type="EMBL" id="CM001879">
    <property type="protein sequence ID" value="EOX95379.1"/>
    <property type="molecule type" value="Genomic_DNA"/>
</dbReference>
<evidence type="ECO:0000256" key="4">
    <source>
        <dbReference type="SAM" id="MobiDB-lite"/>
    </source>
</evidence>
<dbReference type="AlphaFoldDB" id="A0A061DRE5"/>
<evidence type="ECO:0000313" key="5">
    <source>
        <dbReference type="EMBL" id="EOX95379.1"/>
    </source>
</evidence>
<dbReference type="GO" id="GO:0005634">
    <property type="term" value="C:nucleus"/>
    <property type="evidence" value="ECO:0007669"/>
    <property type="project" value="UniProtKB-SubCell"/>
</dbReference>